<dbReference type="PANTHER" id="PTHR30146">
    <property type="entry name" value="LACI-RELATED TRANSCRIPTIONAL REPRESSOR"/>
    <property type="match status" value="1"/>
</dbReference>
<reference evidence="6" key="1">
    <citation type="journal article" date="2019" name="Int. J. Syst. Evol. Microbiol.">
        <title>The Global Catalogue of Microorganisms (GCM) 10K type strain sequencing project: providing services to taxonomists for standard genome sequencing and annotation.</title>
        <authorList>
            <consortium name="The Broad Institute Genomics Platform"/>
            <consortium name="The Broad Institute Genome Sequencing Center for Infectious Disease"/>
            <person name="Wu L."/>
            <person name="Ma J."/>
        </authorList>
    </citation>
    <scope>NUCLEOTIDE SEQUENCE [LARGE SCALE GENOMIC DNA]</scope>
    <source>
        <strain evidence="6">JCM 9373</strain>
    </source>
</reference>
<dbReference type="GO" id="GO:0003677">
    <property type="term" value="F:DNA binding"/>
    <property type="evidence" value="ECO:0007669"/>
    <property type="project" value="UniProtKB-KW"/>
</dbReference>
<sequence length="353" mass="37191">MTETPPSGRSTTRRLAEVAKKVGVSEATVSRVLNGKPGVSEATRAAVLTALDVLGYERPTQLRGERARLVGLMLPELGNPIFPALAEVVGGALAQAGFSPVLCTYAASGLSEADYVEILLDQQVSGMVFAGGHYAEADAPHEHYHRLRELGLPVVLVNAATEGLDFPRVSTDDEVAVEQAFGHLRSLGHERIGMVLGPEDHMPSRRKLAAFQAEAGKAGLTVGPEDVARSLFSLEGSQAVTSRLVRNGVTGIICAGDVLALGAVRAARRLGLSVPEDVSVVGFDDSAFMNCTNPPLTTVRQPIEALGRTAVTLLVNQIDGTVTPAEELLFEPELVVRGSTAPPRARAARPRSA</sequence>
<proteinExistence type="predicted"/>
<dbReference type="PROSITE" id="PS50932">
    <property type="entry name" value="HTH_LACI_2"/>
    <property type="match status" value="1"/>
</dbReference>
<dbReference type="Pfam" id="PF00356">
    <property type="entry name" value="LacI"/>
    <property type="match status" value="1"/>
</dbReference>
<dbReference type="InterPro" id="IPR000843">
    <property type="entry name" value="HTH_LacI"/>
</dbReference>
<keyword evidence="1" id="KW-0805">Transcription regulation</keyword>
<dbReference type="SMART" id="SM00354">
    <property type="entry name" value="HTH_LACI"/>
    <property type="match status" value="1"/>
</dbReference>
<evidence type="ECO:0000313" key="6">
    <source>
        <dbReference type="Proteomes" id="UP001500320"/>
    </source>
</evidence>
<evidence type="ECO:0000313" key="5">
    <source>
        <dbReference type="EMBL" id="GAA3138551.1"/>
    </source>
</evidence>
<dbReference type="PANTHER" id="PTHR30146:SF153">
    <property type="entry name" value="LACTOSE OPERON REPRESSOR"/>
    <property type="match status" value="1"/>
</dbReference>
<dbReference type="SUPFAM" id="SSF47413">
    <property type="entry name" value="lambda repressor-like DNA-binding domains"/>
    <property type="match status" value="1"/>
</dbReference>
<dbReference type="EMBL" id="BAAAUT010000023">
    <property type="protein sequence ID" value="GAA3138551.1"/>
    <property type="molecule type" value="Genomic_DNA"/>
</dbReference>
<keyword evidence="2 5" id="KW-0238">DNA-binding</keyword>
<dbReference type="InterPro" id="IPR046335">
    <property type="entry name" value="LacI/GalR-like_sensor"/>
</dbReference>
<dbReference type="RefSeq" id="WP_344860163.1">
    <property type="nucleotide sequence ID" value="NZ_BAAAUT010000023.1"/>
</dbReference>
<feature type="domain" description="HTH lacI-type" evidence="4">
    <location>
        <begin position="13"/>
        <end position="67"/>
    </location>
</feature>
<dbReference type="Pfam" id="PF13377">
    <property type="entry name" value="Peripla_BP_3"/>
    <property type="match status" value="1"/>
</dbReference>
<dbReference type="Proteomes" id="UP001500320">
    <property type="component" value="Unassembled WGS sequence"/>
</dbReference>
<organism evidence="5 6">
    <name type="scientific">Planomonospora alba</name>
    <dbReference type="NCBI Taxonomy" id="161354"/>
    <lineage>
        <taxon>Bacteria</taxon>
        <taxon>Bacillati</taxon>
        <taxon>Actinomycetota</taxon>
        <taxon>Actinomycetes</taxon>
        <taxon>Streptosporangiales</taxon>
        <taxon>Streptosporangiaceae</taxon>
        <taxon>Planomonospora</taxon>
    </lineage>
</organism>
<dbReference type="CDD" id="cd06292">
    <property type="entry name" value="PBP1_AglR_RafR-like"/>
    <property type="match status" value="1"/>
</dbReference>
<keyword evidence="3" id="KW-0804">Transcription</keyword>
<dbReference type="InterPro" id="IPR028082">
    <property type="entry name" value="Peripla_BP_I"/>
</dbReference>
<evidence type="ECO:0000259" key="4">
    <source>
        <dbReference type="PROSITE" id="PS50932"/>
    </source>
</evidence>
<dbReference type="CDD" id="cd01392">
    <property type="entry name" value="HTH_LacI"/>
    <property type="match status" value="1"/>
</dbReference>
<dbReference type="Gene3D" id="3.40.50.2300">
    <property type="match status" value="2"/>
</dbReference>
<evidence type="ECO:0000256" key="2">
    <source>
        <dbReference type="ARBA" id="ARBA00023125"/>
    </source>
</evidence>
<dbReference type="Gene3D" id="1.10.260.40">
    <property type="entry name" value="lambda repressor-like DNA-binding domains"/>
    <property type="match status" value="1"/>
</dbReference>
<dbReference type="InterPro" id="IPR010982">
    <property type="entry name" value="Lambda_DNA-bd_dom_sf"/>
</dbReference>
<comment type="caution">
    <text evidence="5">The sequence shown here is derived from an EMBL/GenBank/DDBJ whole genome shotgun (WGS) entry which is preliminary data.</text>
</comment>
<protein>
    <submittedName>
        <fullName evidence="5">LacI family DNA-binding transcriptional regulator</fullName>
    </submittedName>
</protein>
<accession>A0ABP6N707</accession>
<name>A0ABP6N707_9ACTN</name>
<gene>
    <name evidence="5" type="ORF">GCM10010466_31870</name>
</gene>
<evidence type="ECO:0000256" key="1">
    <source>
        <dbReference type="ARBA" id="ARBA00023015"/>
    </source>
</evidence>
<dbReference type="PROSITE" id="PS00356">
    <property type="entry name" value="HTH_LACI_1"/>
    <property type="match status" value="1"/>
</dbReference>
<dbReference type="SUPFAM" id="SSF53822">
    <property type="entry name" value="Periplasmic binding protein-like I"/>
    <property type="match status" value="1"/>
</dbReference>
<evidence type="ECO:0000256" key="3">
    <source>
        <dbReference type="ARBA" id="ARBA00023163"/>
    </source>
</evidence>
<keyword evidence="6" id="KW-1185">Reference proteome</keyword>